<dbReference type="SUPFAM" id="SSF49785">
    <property type="entry name" value="Galactose-binding domain-like"/>
    <property type="match status" value="1"/>
</dbReference>
<evidence type="ECO:0000256" key="1">
    <source>
        <dbReference type="SAM" id="SignalP"/>
    </source>
</evidence>
<protein>
    <submittedName>
        <fullName evidence="3">Polysaccharide lyase family 7 protein</fullName>
    </submittedName>
</protein>
<name>A0ABV1RED2_9ALTE</name>
<dbReference type="Gene3D" id="2.60.120.260">
    <property type="entry name" value="Galactose-binding domain-like"/>
    <property type="match status" value="2"/>
</dbReference>
<dbReference type="InterPro" id="IPR013320">
    <property type="entry name" value="ConA-like_dom_sf"/>
</dbReference>
<dbReference type="InterPro" id="IPR014895">
    <property type="entry name" value="Alginate_lyase_2"/>
</dbReference>
<dbReference type="Gene3D" id="2.60.120.200">
    <property type="match status" value="1"/>
</dbReference>
<dbReference type="InterPro" id="IPR000421">
    <property type="entry name" value="FA58C"/>
</dbReference>
<feature type="domain" description="F5/8 type C" evidence="2">
    <location>
        <begin position="162"/>
        <end position="305"/>
    </location>
</feature>
<feature type="signal peptide" evidence="1">
    <location>
        <begin position="1"/>
        <end position="21"/>
    </location>
</feature>
<organism evidence="3 4">
    <name type="scientific">Catenovulum sediminis</name>
    <dbReference type="NCBI Taxonomy" id="1740262"/>
    <lineage>
        <taxon>Bacteria</taxon>
        <taxon>Pseudomonadati</taxon>
        <taxon>Pseudomonadota</taxon>
        <taxon>Gammaproteobacteria</taxon>
        <taxon>Alteromonadales</taxon>
        <taxon>Alteromonadaceae</taxon>
        <taxon>Catenovulum</taxon>
    </lineage>
</organism>
<dbReference type="SUPFAM" id="SSF49899">
    <property type="entry name" value="Concanavalin A-like lectins/glucanases"/>
    <property type="match status" value="1"/>
</dbReference>
<sequence>MKTHSQSIALYSALITSMLLAACSSDKKIDVELEDTPTNNLGFELNWQDWRHAGDVSISNQAYQHNLSAKISQASGYFETDISVDKNSDYQLSAFTKGHSKIGIKLDNENGESQAQYSVKNGSDNWQRQTLQFNSQNSSKVTVYAAYQDGEAWYDAFELKKISPPADTTACQQRYSLPIQSATSNSQYTNYSAELAIDDNLSDTSRWSVSDTPQYLMLDLGEISVTQSISTYWYNAESLTTRFDLVTSENGQDWYSHLTNENASPSSAFQTLEITTHKARYVKLIIQETSSIQDNGIVEFKLYGCNSSGQTTTDFALNPNLPPSGNFDLLDWTISVPIDEDGNGRSDHIKEQELANGYTHPDYFFTAEDGGMVFKATVSGYKTSTNTSYTRSELREMLRRGDTQIDTQGISKNNWGFSTYSENAKQQYGGIDGTLTATLKVDHVTTTGEDYQIGRVIIGQIHAADDEPARLYYRKLPNNNKGSIYLAHEIRGGDDLYFEMLGSRSNTASDPTDGIALGEVFSYKIQVSGHDLTVTIMREGKPDVVQKVDMSNSGYHLADDEYMYFKAGAYNQNNSGDDFDYVQTTFYQLHNSHTGYDY</sequence>
<dbReference type="Pfam" id="PF00754">
    <property type="entry name" value="F5_F8_type_C"/>
    <property type="match status" value="1"/>
</dbReference>
<proteinExistence type="predicted"/>
<dbReference type="PROSITE" id="PS51257">
    <property type="entry name" value="PROKAR_LIPOPROTEIN"/>
    <property type="match status" value="1"/>
</dbReference>
<dbReference type="RefSeq" id="WP_143873117.1">
    <property type="nucleotide sequence ID" value="NZ_CP041661.1"/>
</dbReference>
<dbReference type="GO" id="GO:0016829">
    <property type="term" value="F:lyase activity"/>
    <property type="evidence" value="ECO:0007669"/>
    <property type="project" value="UniProtKB-KW"/>
</dbReference>
<accession>A0ABV1RED2</accession>
<dbReference type="Pfam" id="PF08787">
    <property type="entry name" value="Alginate_lyase2"/>
    <property type="match status" value="1"/>
</dbReference>
<comment type="caution">
    <text evidence="3">The sequence shown here is derived from an EMBL/GenBank/DDBJ whole genome shotgun (WGS) entry which is preliminary data.</text>
</comment>
<dbReference type="PROSITE" id="PS50022">
    <property type="entry name" value="FA58C_3"/>
    <property type="match status" value="1"/>
</dbReference>
<gene>
    <name evidence="3" type="ORF">ABS311_05240</name>
</gene>
<dbReference type="Proteomes" id="UP001467690">
    <property type="component" value="Unassembled WGS sequence"/>
</dbReference>
<keyword evidence="3" id="KW-0456">Lyase</keyword>
<keyword evidence="1" id="KW-0732">Signal</keyword>
<reference evidence="3 4" key="1">
    <citation type="submission" date="2024-06" db="EMBL/GenBank/DDBJ databases">
        <authorList>
            <person name="Chen R.Y."/>
        </authorList>
    </citation>
    <scope>NUCLEOTIDE SEQUENCE [LARGE SCALE GENOMIC DNA]</scope>
    <source>
        <strain evidence="3 4">D2</strain>
    </source>
</reference>
<dbReference type="InterPro" id="IPR008979">
    <property type="entry name" value="Galactose-bd-like_sf"/>
</dbReference>
<feature type="chain" id="PRO_5046160746" evidence="1">
    <location>
        <begin position="22"/>
        <end position="598"/>
    </location>
</feature>
<evidence type="ECO:0000259" key="2">
    <source>
        <dbReference type="PROSITE" id="PS50022"/>
    </source>
</evidence>
<evidence type="ECO:0000313" key="3">
    <source>
        <dbReference type="EMBL" id="MER2491284.1"/>
    </source>
</evidence>
<evidence type="ECO:0000313" key="4">
    <source>
        <dbReference type="Proteomes" id="UP001467690"/>
    </source>
</evidence>
<dbReference type="EMBL" id="JBELOE010000102">
    <property type="protein sequence ID" value="MER2491284.1"/>
    <property type="molecule type" value="Genomic_DNA"/>
</dbReference>
<keyword evidence="4" id="KW-1185">Reference proteome</keyword>